<protein>
    <submittedName>
        <fullName evidence="5">Outer membrane receptor proteins, mostly Fe transport</fullName>
    </submittedName>
</protein>
<keyword evidence="4" id="KW-0732">Signal</keyword>
<accession>A0A1H2UBV7</accession>
<gene>
    <name evidence="5" type="ORF">SAMN05444420_102462</name>
</gene>
<dbReference type="Pfam" id="PF13715">
    <property type="entry name" value="CarbopepD_reg_2"/>
    <property type="match status" value="1"/>
</dbReference>
<evidence type="ECO:0000256" key="1">
    <source>
        <dbReference type="ARBA" id="ARBA00004442"/>
    </source>
</evidence>
<evidence type="ECO:0000313" key="6">
    <source>
        <dbReference type="Proteomes" id="UP000182771"/>
    </source>
</evidence>
<comment type="caution">
    <text evidence="5">The sequence shown here is derived from an EMBL/GenBank/DDBJ whole genome shotgun (WGS) entry which is preliminary data.</text>
</comment>
<dbReference type="OrthoDB" id="1453181at2"/>
<evidence type="ECO:0000256" key="2">
    <source>
        <dbReference type="ARBA" id="ARBA00023136"/>
    </source>
</evidence>
<reference evidence="5 6" key="1">
    <citation type="submission" date="2016-10" db="EMBL/GenBank/DDBJ databases">
        <authorList>
            <person name="Varghese N."/>
            <person name="Submissions S."/>
        </authorList>
    </citation>
    <scope>NUCLEOTIDE SEQUENCE [LARGE SCALE GENOMIC DNA]</scope>
    <source>
        <strain evidence="5 6">DSM 11449</strain>
    </source>
</reference>
<dbReference type="Gene3D" id="2.40.170.20">
    <property type="entry name" value="TonB-dependent receptor, beta-barrel domain"/>
    <property type="match status" value="1"/>
</dbReference>
<name>A0A1H2UBV7_9FLAO</name>
<sequence>MKSLIFSFFMLTCSLAFSQHVPLKGNVSDGKTALPEARIVVEGQEQHTVSDFRGEFELLLPKGLYTLEVTAKGYLTKKMPVELLSAMELPTIVLEKENHTQAAQQIDNTISISDEQLDDEEGNPEMISGFLQSSQDLYFRRAAYDFSSVFYRPRGYQSNAATVLVNGVTMNKVETGRPQWSNWGGLNDAMRGQVIITGVGASESDFGGVFGNTSYTIAPSELRNGLRITGTATNRNYFGRGMVTYNTGTLPSGWGYMVSGSYRGGNGKTFLVPNTEGMVYQAYGAAAAVEYKASPYFKTNLMGIFSYNNRGKSAPLTQEAIALGGRNYNPNWGYQAGALRNAKMKRIAEPLFVLSNTYQKGNTKLTAHLGYQLGQVGDTRLQYVKSQNPEPTYYTNMPTYFYNMYDAQIGEGDPLAWNKTAQQIDYFYSHKQLEWDKLYLANSLAGGESMFALSEDVIDTQTLTANILGSTRLTPNITLNGGISYQHIGTENYAQINDLLGGQYFLNKSYFSGDNYDTAENLRLGVGDKYQYYYKTHTQRAHVFGQLRFKYGRADFYVAGRVAHTDYEREGMFADNSVYTDSKGMSGQRYFNTISTKAGLTYSITGRHILQFNTGYFEEAQPLNNVFVNIRNSNSILPARIQPESQLTWDGSYIIRIPSFKARLTGYATQIKHSSEKSYFFTQSRLGDESAGFLTQTMLDAEKLHFGMELGAEYDLTASWKASAVVSLNQYTYTNNPLLFQSSDKRLVSEPIVSYLKDYHAGQAPEHVYSLGIEYQSPHYWWVALTANYFDKNYIGIAPSLRTENIYLDPNTGSRYTNIDEDTVRNLLHQERLPGLFLLNATAGKSWRIKGNFLNVFASVNNLLNTQYKSNGFEQARKGDYQAMIKDRKSGYPTFGNKYFTGYGTSFYLNVTLSL</sequence>
<dbReference type="AlphaFoldDB" id="A0A1H2UBV7"/>
<evidence type="ECO:0000256" key="3">
    <source>
        <dbReference type="ARBA" id="ARBA00023237"/>
    </source>
</evidence>
<dbReference type="RefSeq" id="WP_016419978.1">
    <property type="nucleotide sequence ID" value="NZ_FNND01000002.1"/>
</dbReference>
<dbReference type="GO" id="GO:0009279">
    <property type="term" value="C:cell outer membrane"/>
    <property type="evidence" value="ECO:0007669"/>
    <property type="project" value="UniProtKB-SubCell"/>
</dbReference>
<dbReference type="SUPFAM" id="SSF56935">
    <property type="entry name" value="Porins"/>
    <property type="match status" value="1"/>
</dbReference>
<keyword evidence="2" id="KW-0472">Membrane</keyword>
<dbReference type="InterPro" id="IPR036942">
    <property type="entry name" value="Beta-barrel_TonB_sf"/>
</dbReference>
<keyword evidence="5" id="KW-0675">Receptor</keyword>
<dbReference type="InterPro" id="IPR008969">
    <property type="entry name" value="CarboxyPept-like_regulatory"/>
</dbReference>
<feature type="signal peptide" evidence="4">
    <location>
        <begin position="1"/>
        <end position="18"/>
    </location>
</feature>
<feature type="chain" id="PRO_5028865623" evidence="4">
    <location>
        <begin position="19"/>
        <end position="915"/>
    </location>
</feature>
<dbReference type="GeneID" id="85016551"/>
<organism evidence="5 6">
    <name type="scientific">Capnocytophaga granulosa</name>
    <dbReference type="NCBI Taxonomy" id="45242"/>
    <lineage>
        <taxon>Bacteria</taxon>
        <taxon>Pseudomonadati</taxon>
        <taxon>Bacteroidota</taxon>
        <taxon>Flavobacteriia</taxon>
        <taxon>Flavobacteriales</taxon>
        <taxon>Flavobacteriaceae</taxon>
        <taxon>Capnocytophaga</taxon>
    </lineage>
</organism>
<dbReference type="EMBL" id="FNND01000002">
    <property type="protein sequence ID" value="SDW52934.1"/>
    <property type="molecule type" value="Genomic_DNA"/>
</dbReference>
<keyword evidence="3" id="KW-0998">Cell outer membrane</keyword>
<comment type="subcellular location">
    <subcellularLocation>
        <location evidence="1">Cell outer membrane</location>
    </subcellularLocation>
</comment>
<proteinExistence type="predicted"/>
<keyword evidence="6" id="KW-1185">Reference proteome</keyword>
<dbReference type="Proteomes" id="UP000182771">
    <property type="component" value="Unassembled WGS sequence"/>
</dbReference>
<evidence type="ECO:0000313" key="5">
    <source>
        <dbReference type="EMBL" id="SDW52934.1"/>
    </source>
</evidence>
<dbReference type="Gene3D" id="2.60.40.1120">
    <property type="entry name" value="Carboxypeptidase-like, regulatory domain"/>
    <property type="match status" value="1"/>
</dbReference>
<evidence type="ECO:0000256" key="4">
    <source>
        <dbReference type="SAM" id="SignalP"/>
    </source>
</evidence>
<dbReference type="SUPFAM" id="SSF49464">
    <property type="entry name" value="Carboxypeptidase regulatory domain-like"/>
    <property type="match status" value="1"/>
</dbReference>